<dbReference type="GO" id="GO:0005886">
    <property type="term" value="C:plasma membrane"/>
    <property type="evidence" value="ECO:0007669"/>
    <property type="project" value="TreeGrafter"/>
</dbReference>
<dbReference type="PANTHER" id="PTHR30258">
    <property type="entry name" value="TYPE II SECRETION SYSTEM PROTEIN GSPE-RELATED"/>
    <property type="match status" value="1"/>
</dbReference>
<protein>
    <submittedName>
        <fullName evidence="7">Type II secretion system protein E</fullName>
    </submittedName>
</protein>
<name>A0A517MPB6_9BACT</name>
<dbReference type="InterPro" id="IPR037257">
    <property type="entry name" value="T2SS_E_N_sf"/>
</dbReference>
<dbReference type="GO" id="GO:0016887">
    <property type="term" value="F:ATP hydrolysis activity"/>
    <property type="evidence" value="ECO:0007669"/>
    <property type="project" value="TreeGrafter"/>
</dbReference>
<feature type="domain" description="Bacterial type II secretion system protein E" evidence="5">
    <location>
        <begin position="187"/>
        <end position="562"/>
    </location>
</feature>
<dbReference type="CDD" id="cd01129">
    <property type="entry name" value="PulE-GspE-like"/>
    <property type="match status" value="1"/>
</dbReference>
<dbReference type="SUPFAM" id="SSF52540">
    <property type="entry name" value="P-loop containing nucleoside triphosphate hydrolases"/>
    <property type="match status" value="1"/>
</dbReference>
<evidence type="ECO:0000259" key="6">
    <source>
        <dbReference type="Pfam" id="PF05157"/>
    </source>
</evidence>
<organism evidence="7 8">
    <name type="scientific">Roseimaritima multifibrata</name>
    <dbReference type="NCBI Taxonomy" id="1930274"/>
    <lineage>
        <taxon>Bacteria</taxon>
        <taxon>Pseudomonadati</taxon>
        <taxon>Planctomycetota</taxon>
        <taxon>Planctomycetia</taxon>
        <taxon>Pirellulales</taxon>
        <taxon>Pirellulaceae</taxon>
        <taxon>Roseimaritima</taxon>
    </lineage>
</organism>
<dbReference type="InterPro" id="IPR027417">
    <property type="entry name" value="P-loop_NTPase"/>
</dbReference>
<accession>A0A517MPB6</accession>
<dbReference type="PANTHER" id="PTHR30258:SF2">
    <property type="entry name" value="COMG OPERON PROTEIN 1"/>
    <property type="match status" value="1"/>
</dbReference>
<dbReference type="InterPro" id="IPR007831">
    <property type="entry name" value="T2SS_GspE_N"/>
</dbReference>
<dbReference type="RefSeq" id="WP_145354806.1">
    <property type="nucleotide sequence ID" value="NZ_CP036262.1"/>
</dbReference>
<evidence type="ECO:0000256" key="2">
    <source>
        <dbReference type="ARBA" id="ARBA00022741"/>
    </source>
</evidence>
<dbReference type="Gene3D" id="3.30.300.160">
    <property type="entry name" value="Type II secretion system, protein E, N-terminal domain"/>
    <property type="match status" value="1"/>
</dbReference>
<dbReference type="OrthoDB" id="263158at2"/>
<dbReference type="Pfam" id="PF00437">
    <property type="entry name" value="T2SSE"/>
    <property type="match status" value="1"/>
</dbReference>
<dbReference type="Proteomes" id="UP000320672">
    <property type="component" value="Chromosome"/>
</dbReference>
<comment type="similarity">
    <text evidence="1">Belongs to the GSP E family.</text>
</comment>
<evidence type="ECO:0000259" key="5">
    <source>
        <dbReference type="Pfam" id="PF00437"/>
    </source>
</evidence>
<feature type="region of interest" description="Disordered" evidence="4">
    <location>
        <begin position="142"/>
        <end position="164"/>
    </location>
</feature>
<dbReference type="AlphaFoldDB" id="A0A517MPB6"/>
<dbReference type="Gene3D" id="3.30.450.90">
    <property type="match status" value="1"/>
</dbReference>
<dbReference type="KEGG" id="rml:FF011L_55310"/>
<dbReference type="SUPFAM" id="SSF160246">
    <property type="entry name" value="EspE N-terminal domain-like"/>
    <property type="match status" value="1"/>
</dbReference>
<keyword evidence="2" id="KW-0547">Nucleotide-binding</keyword>
<sequence>MDQLDPERLGALWDAQNEDEETVEQSVIRFGLADESQIATAYAKHYLLPLFDPPADQPSPVDPAVAQRLPAQLCLNHLIAPLTDDGHTLEVAIASPDALRLADEIQYLSGRRMRAMFTPLSAIERLLGDMYEESQWSPDDYCFQRHHEPTSLESSSTSANAEEDDSEFHEFESLSEEAFVNAQTVDEQTQAYIHSLIEQAILAKATAIHLEPFEECCRVRIRVAGNFEERPAPAPSIQESVFDRLKSLAKMDIDQRHVPQDGTITVRAGERKIQIRMHTCPTLTSEKIVLQLQSKTPIPTSLRALGLEERQFKDLKAAIENPSGVVLVTGSQASGKSNTLYACLQHLNDLENNIYTIEDSIAQPCGGINQIQTRPEVGLTIPNALQSVLFQDPDVIMIEEIRDAETADRTLRAALGNHLMLSALPTPDALSAIARLQELDVAPYLIASSLKLLISQRRLRTLCEECCQPYQLNREEYVRFGIQPGTVLKRPAGCEHCQQTGYNGYLPMTEVIPVTNPLRRLIRRGASLQQLRRAVKANGTQLFDQISLQQVAAGVTSLQEALLRPI</sequence>
<keyword evidence="8" id="KW-1185">Reference proteome</keyword>
<proteinExistence type="inferred from homology"/>
<feature type="compositionally biased region" description="Polar residues" evidence="4">
    <location>
        <begin position="151"/>
        <end position="160"/>
    </location>
</feature>
<dbReference type="InterPro" id="IPR001482">
    <property type="entry name" value="T2SS/T4SS_dom"/>
</dbReference>
<reference evidence="7 8" key="1">
    <citation type="submission" date="2019-02" db="EMBL/GenBank/DDBJ databases">
        <title>Deep-cultivation of Planctomycetes and their phenomic and genomic characterization uncovers novel biology.</title>
        <authorList>
            <person name="Wiegand S."/>
            <person name="Jogler M."/>
            <person name="Boedeker C."/>
            <person name="Pinto D."/>
            <person name="Vollmers J."/>
            <person name="Rivas-Marin E."/>
            <person name="Kohn T."/>
            <person name="Peeters S.H."/>
            <person name="Heuer A."/>
            <person name="Rast P."/>
            <person name="Oberbeckmann S."/>
            <person name="Bunk B."/>
            <person name="Jeske O."/>
            <person name="Meyerdierks A."/>
            <person name="Storesund J.E."/>
            <person name="Kallscheuer N."/>
            <person name="Luecker S."/>
            <person name="Lage O.M."/>
            <person name="Pohl T."/>
            <person name="Merkel B.J."/>
            <person name="Hornburger P."/>
            <person name="Mueller R.-W."/>
            <person name="Bruemmer F."/>
            <person name="Labrenz M."/>
            <person name="Spormann A.M."/>
            <person name="Op den Camp H."/>
            <person name="Overmann J."/>
            <person name="Amann R."/>
            <person name="Jetten M.S.M."/>
            <person name="Mascher T."/>
            <person name="Medema M.H."/>
            <person name="Devos D.P."/>
            <person name="Kaster A.-K."/>
            <person name="Ovreas L."/>
            <person name="Rohde M."/>
            <person name="Galperin M.Y."/>
            <person name="Jogler C."/>
        </authorList>
    </citation>
    <scope>NUCLEOTIDE SEQUENCE [LARGE SCALE GENOMIC DNA]</scope>
    <source>
        <strain evidence="7 8">FF011L</strain>
    </source>
</reference>
<dbReference type="Gene3D" id="3.40.50.300">
    <property type="entry name" value="P-loop containing nucleotide triphosphate hydrolases"/>
    <property type="match status" value="1"/>
</dbReference>
<evidence type="ECO:0000313" key="7">
    <source>
        <dbReference type="EMBL" id="QDS96719.1"/>
    </source>
</evidence>
<dbReference type="GO" id="GO:0005524">
    <property type="term" value="F:ATP binding"/>
    <property type="evidence" value="ECO:0007669"/>
    <property type="project" value="UniProtKB-KW"/>
</dbReference>
<evidence type="ECO:0000313" key="8">
    <source>
        <dbReference type="Proteomes" id="UP000320672"/>
    </source>
</evidence>
<gene>
    <name evidence="7" type="primary">epsE_8</name>
    <name evidence="7" type="ORF">FF011L_55310</name>
</gene>
<evidence type="ECO:0000256" key="4">
    <source>
        <dbReference type="SAM" id="MobiDB-lite"/>
    </source>
</evidence>
<keyword evidence="3" id="KW-0067">ATP-binding</keyword>
<evidence type="ECO:0000256" key="3">
    <source>
        <dbReference type="ARBA" id="ARBA00022840"/>
    </source>
</evidence>
<dbReference type="EMBL" id="CP036262">
    <property type="protein sequence ID" value="QDS96719.1"/>
    <property type="molecule type" value="Genomic_DNA"/>
</dbReference>
<dbReference type="Pfam" id="PF05157">
    <property type="entry name" value="MshEN"/>
    <property type="match status" value="1"/>
</dbReference>
<feature type="domain" description="Type II secretion system protein GspE N-terminal" evidence="6">
    <location>
        <begin position="56"/>
        <end position="133"/>
    </location>
</feature>
<evidence type="ECO:0000256" key="1">
    <source>
        <dbReference type="ARBA" id="ARBA00006611"/>
    </source>
</evidence>